<protein>
    <submittedName>
        <fullName evidence="2">Uncharacterized protein</fullName>
    </submittedName>
</protein>
<dbReference type="Proteomes" id="UP001552299">
    <property type="component" value="Unassembled WGS sequence"/>
</dbReference>
<accession>A0ABD0VV80</accession>
<keyword evidence="3" id="KW-1185">Reference proteome</keyword>
<organism evidence="2 3">
    <name type="scientific">Dendrobium thyrsiflorum</name>
    <name type="common">Pinecone-like raceme dendrobium</name>
    <name type="synonym">Orchid</name>
    <dbReference type="NCBI Taxonomy" id="117978"/>
    <lineage>
        <taxon>Eukaryota</taxon>
        <taxon>Viridiplantae</taxon>
        <taxon>Streptophyta</taxon>
        <taxon>Embryophyta</taxon>
        <taxon>Tracheophyta</taxon>
        <taxon>Spermatophyta</taxon>
        <taxon>Magnoliopsida</taxon>
        <taxon>Liliopsida</taxon>
        <taxon>Asparagales</taxon>
        <taxon>Orchidaceae</taxon>
        <taxon>Epidendroideae</taxon>
        <taxon>Malaxideae</taxon>
        <taxon>Dendrobiinae</taxon>
        <taxon>Dendrobium</taxon>
    </lineage>
</organism>
<dbReference type="EMBL" id="JANQDX010000003">
    <property type="protein sequence ID" value="KAL0926406.1"/>
    <property type="molecule type" value="Genomic_DNA"/>
</dbReference>
<name>A0ABD0VV80_DENTH</name>
<feature type="region of interest" description="Disordered" evidence="1">
    <location>
        <begin position="470"/>
        <end position="501"/>
    </location>
</feature>
<sequence length="512" mass="57544">MANQNPNIIQMDPSSYDTEWIQHSLWSSPSTQLQKNSLVSETCLKIHHILVLSNSYHVVSQRKNYFVQIRYPSGGESECVTSPDRCVPRLDTHYVPSDLTHSDSLMNALFNPVKLKRIPIDKTEGMDMRTSIVVPRQFLPLQSQMVRISAEKFDRNGIPQREGKSSTIDLHCLNRKVLDTAKYGNIDMRKTISETIEIRLLSSSYIEFCASYGNLIREEKMDGWNDLGENSYFSLSALLPPIPPFGFDDPIFLHHLLKIQEFAFHGRNSLLRRRFHLKERLKKKREKKQKILVHARRLHRLNTAAIAPLAQGINSLNSKSSQIMFTSGPPMPALLSTAGGRKVGVMLAVNRENEKDESSPFLGFGGDLPLNIANLFFDGAGEGEDDALYVFLDGIVYFQINVEERWDLPDCWSQLLCEKISILNSNTQQGGTIGSLSSGGNSALIALRLQLLRSKFLREDTSERSVAWLRESKPASNGNGEARVAWPPSKPRGRSRERVSVGNAAQAMATGF</sequence>
<evidence type="ECO:0000256" key="1">
    <source>
        <dbReference type="SAM" id="MobiDB-lite"/>
    </source>
</evidence>
<dbReference type="AlphaFoldDB" id="A0ABD0VV80"/>
<evidence type="ECO:0000313" key="3">
    <source>
        <dbReference type="Proteomes" id="UP001552299"/>
    </source>
</evidence>
<reference evidence="2 3" key="1">
    <citation type="journal article" date="2024" name="Plant Biotechnol. J.">
        <title>Dendrobium thyrsiflorum genome and its molecular insights into genes involved in important horticultural traits.</title>
        <authorList>
            <person name="Chen B."/>
            <person name="Wang J.Y."/>
            <person name="Zheng P.J."/>
            <person name="Li K.L."/>
            <person name="Liang Y.M."/>
            <person name="Chen X.F."/>
            <person name="Zhang C."/>
            <person name="Zhao X."/>
            <person name="He X."/>
            <person name="Zhang G.Q."/>
            <person name="Liu Z.J."/>
            <person name="Xu Q."/>
        </authorList>
    </citation>
    <scope>NUCLEOTIDE SEQUENCE [LARGE SCALE GENOMIC DNA]</scope>
    <source>
        <strain evidence="2">GZMU011</strain>
    </source>
</reference>
<proteinExistence type="predicted"/>
<evidence type="ECO:0000313" key="2">
    <source>
        <dbReference type="EMBL" id="KAL0926406.1"/>
    </source>
</evidence>
<gene>
    <name evidence="2" type="ORF">M5K25_002636</name>
</gene>
<comment type="caution">
    <text evidence="2">The sequence shown here is derived from an EMBL/GenBank/DDBJ whole genome shotgun (WGS) entry which is preliminary data.</text>
</comment>